<evidence type="ECO:0000313" key="5">
    <source>
        <dbReference type="Proteomes" id="UP000276215"/>
    </source>
</evidence>
<sequence length="340" mass="39718">MPPLAETPLNAQKKLVFWPLILLIHKKHHNRLRLRLQEKREQRFKRVYVPQVPISYERRVFRLDTCGWDEVDFCEYLRFSKVEIRQVVPCLQLEKVRWHCIKIFGCSRTRISVIFNDLIAYLISRYAETLWWDKRRLNYMTLRRYENTIYNITGLRGVWGFSYYSGYKKTHAFKFQSIVTPDGLLSSLIGPFPGPVGDWTVWKASGIDVKLREMMEEHGVSESDRLYVYGDSAYLPVLGVLGLFLEHVGRPLERKEEAANLVMSGERIVVEWGFGHIINYWALNSFRNSLKVGLSPVAGYYMVATLLSNSLLCITGTSQVSEKYNLAPPRIEEYLYVDTK</sequence>
<dbReference type="OrthoDB" id="2283549at2759"/>
<dbReference type="AlphaFoldDB" id="A0A3N4JQG0"/>
<evidence type="ECO:0000256" key="1">
    <source>
        <dbReference type="ARBA" id="ARBA00001968"/>
    </source>
</evidence>
<dbReference type="EMBL" id="ML120390">
    <property type="protein sequence ID" value="RPA99071.1"/>
    <property type="molecule type" value="Genomic_DNA"/>
</dbReference>
<keyword evidence="5" id="KW-1185">Reference proteome</keyword>
<comment type="cofactor">
    <cofactor evidence="1">
        <name>a divalent metal cation</name>
        <dbReference type="ChEBI" id="CHEBI:60240"/>
    </cofactor>
</comment>
<reference evidence="4 5" key="1">
    <citation type="journal article" date="2018" name="Nat. Ecol. Evol.">
        <title>Pezizomycetes genomes reveal the molecular basis of ectomycorrhizal truffle lifestyle.</title>
        <authorList>
            <person name="Murat C."/>
            <person name="Payen T."/>
            <person name="Noel B."/>
            <person name="Kuo A."/>
            <person name="Morin E."/>
            <person name="Chen J."/>
            <person name="Kohler A."/>
            <person name="Krizsan K."/>
            <person name="Balestrini R."/>
            <person name="Da Silva C."/>
            <person name="Montanini B."/>
            <person name="Hainaut M."/>
            <person name="Levati E."/>
            <person name="Barry K.W."/>
            <person name="Belfiori B."/>
            <person name="Cichocki N."/>
            <person name="Clum A."/>
            <person name="Dockter R.B."/>
            <person name="Fauchery L."/>
            <person name="Guy J."/>
            <person name="Iotti M."/>
            <person name="Le Tacon F."/>
            <person name="Lindquist E.A."/>
            <person name="Lipzen A."/>
            <person name="Malagnac F."/>
            <person name="Mello A."/>
            <person name="Molinier V."/>
            <person name="Miyauchi S."/>
            <person name="Poulain J."/>
            <person name="Riccioni C."/>
            <person name="Rubini A."/>
            <person name="Sitrit Y."/>
            <person name="Splivallo R."/>
            <person name="Traeger S."/>
            <person name="Wang M."/>
            <person name="Zifcakova L."/>
            <person name="Wipf D."/>
            <person name="Zambonelli A."/>
            <person name="Paolocci F."/>
            <person name="Nowrousian M."/>
            <person name="Ottonello S."/>
            <person name="Baldrian P."/>
            <person name="Spatafora J.W."/>
            <person name="Henrissat B."/>
            <person name="Nagy L.G."/>
            <person name="Aury J.M."/>
            <person name="Wincker P."/>
            <person name="Grigoriev I.V."/>
            <person name="Bonfante P."/>
            <person name="Martin F.M."/>
        </authorList>
    </citation>
    <scope>NUCLEOTIDE SEQUENCE [LARGE SCALE GENOMIC DNA]</scope>
    <source>
        <strain evidence="4 5">120613-1</strain>
    </source>
</reference>
<gene>
    <name evidence="4" type="ORF">L873DRAFT_1835601</name>
</gene>
<dbReference type="Pfam" id="PF13359">
    <property type="entry name" value="DDE_Tnp_4"/>
    <property type="match status" value="1"/>
</dbReference>
<evidence type="ECO:0000313" key="4">
    <source>
        <dbReference type="EMBL" id="RPA99071.1"/>
    </source>
</evidence>
<dbReference type="Proteomes" id="UP000276215">
    <property type="component" value="Unassembled WGS sequence"/>
</dbReference>
<accession>A0A3N4JQG0</accession>
<protein>
    <recommendedName>
        <fullName evidence="3">DDE Tnp4 domain-containing protein</fullName>
    </recommendedName>
</protein>
<organism evidence="4 5">
    <name type="scientific">Choiromyces venosus 120613-1</name>
    <dbReference type="NCBI Taxonomy" id="1336337"/>
    <lineage>
        <taxon>Eukaryota</taxon>
        <taxon>Fungi</taxon>
        <taxon>Dikarya</taxon>
        <taxon>Ascomycota</taxon>
        <taxon>Pezizomycotina</taxon>
        <taxon>Pezizomycetes</taxon>
        <taxon>Pezizales</taxon>
        <taxon>Tuberaceae</taxon>
        <taxon>Choiromyces</taxon>
    </lineage>
</organism>
<evidence type="ECO:0000256" key="2">
    <source>
        <dbReference type="ARBA" id="ARBA00022723"/>
    </source>
</evidence>
<dbReference type="GO" id="GO:0046872">
    <property type="term" value="F:metal ion binding"/>
    <property type="evidence" value="ECO:0007669"/>
    <property type="project" value="UniProtKB-KW"/>
</dbReference>
<name>A0A3N4JQG0_9PEZI</name>
<proteinExistence type="predicted"/>
<evidence type="ECO:0000259" key="3">
    <source>
        <dbReference type="Pfam" id="PF13359"/>
    </source>
</evidence>
<dbReference type="STRING" id="1336337.A0A3N4JQG0"/>
<keyword evidence="2" id="KW-0479">Metal-binding</keyword>
<dbReference type="InterPro" id="IPR027806">
    <property type="entry name" value="HARBI1_dom"/>
</dbReference>
<feature type="domain" description="DDE Tnp4" evidence="3">
    <location>
        <begin position="162"/>
        <end position="309"/>
    </location>
</feature>